<dbReference type="InterPro" id="IPR011712">
    <property type="entry name" value="Sig_transdc_His_kin_sub3_dim/P"/>
</dbReference>
<dbReference type="PANTHER" id="PTHR24421">
    <property type="entry name" value="NITRATE/NITRITE SENSOR PROTEIN NARX-RELATED"/>
    <property type="match status" value="1"/>
</dbReference>
<dbReference type="GO" id="GO:0005524">
    <property type="term" value="F:ATP binding"/>
    <property type="evidence" value="ECO:0007669"/>
    <property type="project" value="UniProtKB-KW"/>
</dbReference>
<evidence type="ECO:0000256" key="1">
    <source>
        <dbReference type="ARBA" id="ARBA00000085"/>
    </source>
</evidence>
<evidence type="ECO:0000256" key="8">
    <source>
        <dbReference type="ARBA" id="ARBA00023012"/>
    </source>
</evidence>
<keyword evidence="9" id="KW-1133">Transmembrane helix</keyword>
<dbReference type="Pfam" id="PF07730">
    <property type="entry name" value="HisKA_3"/>
    <property type="match status" value="1"/>
</dbReference>
<keyword evidence="8" id="KW-0902">Two-component regulatory system</keyword>
<keyword evidence="5" id="KW-0547">Nucleotide-binding</keyword>
<dbReference type="RefSeq" id="WP_119598664.1">
    <property type="nucleotide sequence ID" value="NZ_QXQA01000003.1"/>
</dbReference>
<dbReference type="Pfam" id="PF02518">
    <property type="entry name" value="HATPase_c"/>
    <property type="match status" value="1"/>
</dbReference>
<name>A0A3A1UZK3_9BACL</name>
<keyword evidence="6 12" id="KW-0418">Kinase</keyword>
<accession>A0A3A1UZK3</accession>
<evidence type="ECO:0000313" key="12">
    <source>
        <dbReference type="EMBL" id="RIX53918.1"/>
    </source>
</evidence>
<keyword evidence="3" id="KW-0597">Phosphoprotein</keyword>
<dbReference type="Gene3D" id="3.30.565.10">
    <property type="entry name" value="Histidine kinase-like ATPase, C-terminal domain"/>
    <property type="match status" value="1"/>
</dbReference>
<evidence type="ECO:0000256" key="9">
    <source>
        <dbReference type="SAM" id="Phobius"/>
    </source>
</evidence>
<dbReference type="AlphaFoldDB" id="A0A3A1UZK3"/>
<dbReference type="OrthoDB" id="773385at2"/>
<evidence type="ECO:0000256" key="6">
    <source>
        <dbReference type="ARBA" id="ARBA00022777"/>
    </source>
</evidence>
<dbReference type="GO" id="GO:0000155">
    <property type="term" value="F:phosphorelay sensor kinase activity"/>
    <property type="evidence" value="ECO:0007669"/>
    <property type="project" value="InterPro"/>
</dbReference>
<dbReference type="EC" id="2.7.13.3" evidence="2"/>
<dbReference type="SUPFAM" id="SSF55874">
    <property type="entry name" value="ATPase domain of HSP90 chaperone/DNA topoisomerase II/histidine kinase"/>
    <property type="match status" value="1"/>
</dbReference>
<keyword evidence="9" id="KW-0472">Membrane</keyword>
<protein>
    <recommendedName>
        <fullName evidence="2">histidine kinase</fullName>
        <ecNumber evidence="2">2.7.13.3</ecNumber>
    </recommendedName>
</protein>
<gene>
    <name evidence="12" type="ORF">D3P08_06575</name>
</gene>
<organism evidence="12 13">
    <name type="scientific">Paenibacillus nanensis</name>
    <dbReference type="NCBI Taxonomy" id="393251"/>
    <lineage>
        <taxon>Bacteria</taxon>
        <taxon>Bacillati</taxon>
        <taxon>Bacillota</taxon>
        <taxon>Bacilli</taxon>
        <taxon>Bacillales</taxon>
        <taxon>Paenibacillaceae</taxon>
        <taxon>Paenibacillus</taxon>
    </lineage>
</organism>
<evidence type="ECO:0000313" key="13">
    <source>
        <dbReference type="Proteomes" id="UP000266482"/>
    </source>
</evidence>
<dbReference type="InterPro" id="IPR003594">
    <property type="entry name" value="HATPase_dom"/>
</dbReference>
<evidence type="ECO:0000259" key="11">
    <source>
        <dbReference type="Pfam" id="PF07730"/>
    </source>
</evidence>
<evidence type="ECO:0000256" key="5">
    <source>
        <dbReference type="ARBA" id="ARBA00022741"/>
    </source>
</evidence>
<feature type="transmembrane region" description="Helical" evidence="9">
    <location>
        <begin position="7"/>
        <end position="24"/>
    </location>
</feature>
<feature type="domain" description="Signal transduction histidine kinase subgroup 3 dimerisation and phosphoacceptor" evidence="11">
    <location>
        <begin position="80"/>
        <end position="131"/>
    </location>
</feature>
<dbReference type="EMBL" id="QXQA01000003">
    <property type="protein sequence ID" value="RIX53918.1"/>
    <property type="molecule type" value="Genomic_DNA"/>
</dbReference>
<proteinExistence type="predicted"/>
<dbReference type="Gene3D" id="1.20.5.1930">
    <property type="match status" value="1"/>
</dbReference>
<dbReference type="GO" id="GO:0046983">
    <property type="term" value="F:protein dimerization activity"/>
    <property type="evidence" value="ECO:0007669"/>
    <property type="project" value="InterPro"/>
</dbReference>
<feature type="transmembrane region" description="Helical" evidence="9">
    <location>
        <begin position="36"/>
        <end position="58"/>
    </location>
</feature>
<evidence type="ECO:0000256" key="3">
    <source>
        <dbReference type="ARBA" id="ARBA00022553"/>
    </source>
</evidence>
<dbReference type="PANTHER" id="PTHR24421:SF10">
    <property type="entry name" value="NITRATE_NITRITE SENSOR PROTEIN NARQ"/>
    <property type="match status" value="1"/>
</dbReference>
<keyword evidence="4" id="KW-0808">Transferase</keyword>
<keyword evidence="9" id="KW-0812">Transmembrane</keyword>
<dbReference type="GO" id="GO:0016020">
    <property type="term" value="C:membrane"/>
    <property type="evidence" value="ECO:0007669"/>
    <property type="project" value="InterPro"/>
</dbReference>
<dbReference type="InterPro" id="IPR050482">
    <property type="entry name" value="Sensor_HK_TwoCompSys"/>
</dbReference>
<comment type="catalytic activity">
    <reaction evidence="1">
        <text>ATP + protein L-histidine = ADP + protein N-phospho-L-histidine.</text>
        <dbReference type="EC" id="2.7.13.3"/>
    </reaction>
</comment>
<evidence type="ECO:0000256" key="4">
    <source>
        <dbReference type="ARBA" id="ARBA00022679"/>
    </source>
</evidence>
<sequence length="275" mass="31265">MSYRSLRLLTVVLPTLIIGGFEYIRHELFPDMVTMSMGNLLITLLTLIISYLFSLWMFRIIERKNQQIAEEKTRGAVYEERERIARELHDHIAQILFFLNVKMNQGKVDEAKAAISEIDHHLRQAIFNLRSSPDEGLSYSDRLTKWLDEWSVLSGVKVSKSVRIPAGFFSTSEEVQLFAIIQEAFTNIRKHSQASHAEIRFIASASSWLLEVRDNGIGPIDSHTNGSKYGLSLIKKRADDLHATFDFIAEDHGGAKLLIQSEGKSDVKKSSLNSR</sequence>
<comment type="caution">
    <text evidence="12">The sequence shown here is derived from an EMBL/GenBank/DDBJ whole genome shotgun (WGS) entry which is preliminary data.</text>
</comment>
<feature type="domain" description="Histidine kinase/HSP90-like ATPase" evidence="10">
    <location>
        <begin position="174"/>
        <end position="256"/>
    </location>
</feature>
<reference evidence="12 13" key="1">
    <citation type="submission" date="2018-09" db="EMBL/GenBank/DDBJ databases">
        <title>Paenibacillus aracenensis nov. sp. isolated from a cave in southern Spain.</title>
        <authorList>
            <person name="Jurado V."/>
            <person name="Gutierrez-Patricio S."/>
            <person name="Gonzalez-Pimentel J.L."/>
            <person name="Miller A.Z."/>
            <person name="Laiz L."/>
            <person name="Saiz-Jimenez C."/>
        </authorList>
    </citation>
    <scope>NUCLEOTIDE SEQUENCE [LARGE SCALE GENOMIC DNA]</scope>
    <source>
        <strain evidence="12 13">DSM 22867</strain>
    </source>
</reference>
<dbReference type="CDD" id="cd16917">
    <property type="entry name" value="HATPase_UhpB-NarQ-NarX-like"/>
    <property type="match status" value="1"/>
</dbReference>
<evidence type="ECO:0000259" key="10">
    <source>
        <dbReference type="Pfam" id="PF02518"/>
    </source>
</evidence>
<evidence type="ECO:0000256" key="7">
    <source>
        <dbReference type="ARBA" id="ARBA00022840"/>
    </source>
</evidence>
<evidence type="ECO:0000256" key="2">
    <source>
        <dbReference type="ARBA" id="ARBA00012438"/>
    </source>
</evidence>
<dbReference type="InterPro" id="IPR036890">
    <property type="entry name" value="HATPase_C_sf"/>
</dbReference>
<keyword evidence="7" id="KW-0067">ATP-binding</keyword>
<keyword evidence="13" id="KW-1185">Reference proteome</keyword>
<dbReference type="Proteomes" id="UP000266482">
    <property type="component" value="Unassembled WGS sequence"/>
</dbReference>